<dbReference type="Proteomes" id="UP000308600">
    <property type="component" value="Unassembled WGS sequence"/>
</dbReference>
<name>A0ACD3BA46_9AGAR</name>
<evidence type="ECO:0000313" key="2">
    <source>
        <dbReference type="Proteomes" id="UP000308600"/>
    </source>
</evidence>
<organism evidence="1 2">
    <name type="scientific">Pluteus cervinus</name>
    <dbReference type="NCBI Taxonomy" id="181527"/>
    <lineage>
        <taxon>Eukaryota</taxon>
        <taxon>Fungi</taxon>
        <taxon>Dikarya</taxon>
        <taxon>Basidiomycota</taxon>
        <taxon>Agaricomycotina</taxon>
        <taxon>Agaricomycetes</taxon>
        <taxon>Agaricomycetidae</taxon>
        <taxon>Agaricales</taxon>
        <taxon>Pluteineae</taxon>
        <taxon>Pluteaceae</taxon>
        <taxon>Pluteus</taxon>
    </lineage>
</organism>
<protein>
    <submittedName>
        <fullName evidence="1">Uncharacterized protein</fullName>
    </submittedName>
</protein>
<reference evidence="1 2" key="1">
    <citation type="journal article" date="2019" name="Nat. Ecol. Evol.">
        <title>Megaphylogeny resolves global patterns of mushroom evolution.</title>
        <authorList>
            <person name="Varga T."/>
            <person name="Krizsan K."/>
            <person name="Foldi C."/>
            <person name="Dima B."/>
            <person name="Sanchez-Garcia M."/>
            <person name="Sanchez-Ramirez S."/>
            <person name="Szollosi G.J."/>
            <person name="Szarkandi J.G."/>
            <person name="Papp V."/>
            <person name="Albert L."/>
            <person name="Andreopoulos W."/>
            <person name="Angelini C."/>
            <person name="Antonin V."/>
            <person name="Barry K.W."/>
            <person name="Bougher N.L."/>
            <person name="Buchanan P."/>
            <person name="Buyck B."/>
            <person name="Bense V."/>
            <person name="Catcheside P."/>
            <person name="Chovatia M."/>
            <person name="Cooper J."/>
            <person name="Damon W."/>
            <person name="Desjardin D."/>
            <person name="Finy P."/>
            <person name="Geml J."/>
            <person name="Haridas S."/>
            <person name="Hughes K."/>
            <person name="Justo A."/>
            <person name="Karasinski D."/>
            <person name="Kautmanova I."/>
            <person name="Kiss B."/>
            <person name="Kocsube S."/>
            <person name="Kotiranta H."/>
            <person name="LaButti K.M."/>
            <person name="Lechner B.E."/>
            <person name="Liimatainen K."/>
            <person name="Lipzen A."/>
            <person name="Lukacs Z."/>
            <person name="Mihaltcheva S."/>
            <person name="Morgado L.N."/>
            <person name="Niskanen T."/>
            <person name="Noordeloos M.E."/>
            <person name="Ohm R.A."/>
            <person name="Ortiz-Santana B."/>
            <person name="Ovrebo C."/>
            <person name="Racz N."/>
            <person name="Riley R."/>
            <person name="Savchenko A."/>
            <person name="Shiryaev A."/>
            <person name="Soop K."/>
            <person name="Spirin V."/>
            <person name="Szebenyi C."/>
            <person name="Tomsovsky M."/>
            <person name="Tulloss R.E."/>
            <person name="Uehling J."/>
            <person name="Grigoriev I.V."/>
            <person name="Vagvolgyi C."/>
            <person name="Papp T."/>
            <person name="Martin F.M."/>
            <person name="Miettinen O."/>
            <person name="Hibbett D.S."/>
            <person name="Nagy L.G."/>
        </authorList>
    </citation>
    <scope>NUCLEOTIDE SEQUENCE [LARGE SCALE GENOMIC DNA]</scope>
    <source>
        <strain evidence="1 2">NL-1719</strain>
    </source>
</reference>
<sequence length="420" mass="47488">MSSIYRGLPRTTTKASPSARRGRDGSARPTDGKYGGNQRLLRQGLESQPITAIPRFKGQYEGDVVLSKVTSIGSYNWLEEPEPTIMVPGHPRLWLDRSIPFKVQPDRGHMFSDQNSSRLPVYPLLPLFAAVEQRMRDEGKARYDWAPVDFVTDRNNLRKLLRWVTGQEKSRIFRIDLQLVGQKTVVMERWEEQGKEWMDGTTYGFNFEEASTRHYRGCEKSTGHHQVIRYDMAGLTMVVRCEIDACVIPASNSGNLTQGDPVEKSAAQLSSTRTPSVIPASPLRIVKGGAQVSHSSLLELTTRKKSRWKSRYPKLFLSQIMTHISAQHEEGTVIGIRKTYLGSPELEEADQALQPGLKKLRSFLEVIRGLVVRHGHGKRLSLVYGMDRELRLFRETDSTDCLPKPFLKRLNRAGTKATGL</sequence>
<proteinExistence type="predicted"/>
<dbReference type="EMBL" id="ML208266">
    <property type="protein sequence ID" value="TFK74721.1"/>
    <property type="molecule type" value="Genomic_DNA"/>
</dbReference>
<keyword evidence="2" id="KW-1185">Reference proteome</keyword>
<accession>A0ACD3BA46</accession>
<evidence type="ECO:0000313" key="1">
    <source>
        <dbReference type="EMBL" id="TFK74721.1"/>
    </source>
</evidence>
<gene>
    <name evidence="1" type="ORF">BDN72DRAFT_955402</name>
</gene>